<evidence type="ECO:0000313" key="3">
    <source>
        <dbReference type="EnsemblFungi" id="EJT78278"/>
    </source>
</evidence>
<sequence>MPTTQKGQALSKLPSRTGDGKRTTRKSNTSLEVPTPNHKETQEFPALLGEWERLAVQVRTKYWGSRDAPYWGPASSYNQAKAKLEEVSRRALTPQLLGGVARKLGALHIRILPAFNDMLERNGPGPAELRAIPDDDKTKHNDSRVLWWMLEACAEHLGLDGRLRDGVPLTTALACALIRGVEMVERMSPAEGQPPQAYVAAVIVLVKFLHNFLETIATVTCEADAVAVAGFVETWAKNCAGLHVPSALKLSLLESEMARRSCCAPEIAGNVPKAPRQSSWRPWK</sequence>
<dbReference type="GeneID" id="20343838"/>
<name>J3NQ22_GAET3</name>
<dbReference type="RefSeq" id="XP_009219423.1">
    <property type="nucleotide sequence ID" value="XM_009221159.1"/>
</dbReference>
<reference evidence="3" key="4">
    <citation type="journal article" date="2015" name="G3 (Bethesda)">
        <title>Genome sequences of three phytopathogenic species of the Magnaporthaceae family of fungi.</title>
        <authorList>
            <person name="Okagaki L.H."/>
            <person name="Nunes C.C."/>
            <person name="Sailsbery J."/>
            <person name="Clay B."/>
            <person name="Brown D."/>
            <person name="John T."/>
            <person name="Oh Y."/>
            <person name="Young N."/>
            <person name="Fitzgerald M."/>
            <person name="Haas B.J."/>
            <person name="Zeng Q."/>
            <person name="Young S."/>
            <person name="Adiconis X."/>
            <person name="Fan L."/>
            <person name="Levin J.Z."/>
            <person name="Mitchell T.K."/>
            <person name="Okubara P.A."/>
            <person name="Farman M.L."/>
            <person name="Kohn L.M."/>
            <person name="Birren B."/>
            <person name="Ma L.-J."/>
            <person name="Dean R.A."/>
        </authorList>
    </citation>
    <scope>NUCLEOTIDE SEQUENCE</scope>
    <source>
        <strain evidence="3">R3-111a-1</strain>
    </source>
</reference>
<dbReference type="AlphaFoldDB" id="J3NQ22"/>
<proteinExistence type="predicted"/>
<gene>
    <name evidence="3" type="primary">20343838</name>
    <name evidence="2" type="ORF">GGTG_03380</name>
</gene>
<reference evidence="3" key="5">
    <citation type="submission" date="2018-04" db="UniProtKB">
        <authorList>
            <consortium name="EnsemblFungi"/>
        </authorList>
    </citation>
    <scope>IDENTIFICATION</scope>
    <source>
        <strain evidence="3">R3-111a-1</strain>
    </source>
</reference>
<dbReference type="Proteomes" id="UP000006039">
    <property type="component" value="Unassembled WGS sequence"/>
</dbReference>
<evidence type="ECO:0000256" key="1">
    <source>
        <dbReference type="SAM" id="MobiDB-lite"/>
    </source>
</evidence>
<reference evidence="4" key="1">
    <citation type="submission" date="2010-07" db="EMBL/GenBank/DDBJ databases">
        <title>The genome sequence of Gaeumannomyces graminis var. tritici strain R3-111a-1.</title>
        <authorList>
            <consortium name="The Broad Institute Genome Sequencing Platform"/>
            <person name="Ma L.-J."/>
            <person name="Dead R."/>
            <person name="Young S."/>
            <person name="Zeng Q."/>
            <person name="Koehrsen M."/>
            <person name="Alvarado L."/>
            <person name="Berlin A."/>
            <person name="Chapman S.B."/>
            <person name="Chen Z."/>
            <person name="Freedman E."/>
            <person name="Gellesch M."/>
            <person name="Goldberg J."/>
            <person name="Griggs A."/>
            <person name="Gujja S."/>
            <person name="Heilman E.R."/>
            <person name="Heiman D."/>
            <person name="Hepburn T."/>
            <person name="Howarth C."/>
            <person name="Jen D."/>
            <person name="Larson L."/>
            <person name="Mehta T."/>
            <person name="Neiman D."/>
            <person name="Pearson M."/>
            <person name="Roberts A."/>
            <person name="Saif S."/>
            <person name="Shea T."/>
            <person name="Shenoy N."/>
            <person name="Sisk P."/>
            <person name="Stolte C."/>
            <person name="Sykes S."/>
            <person name="Walk T."/>
            <person name="White J."/>
            <person name="Yandava C."/>
            <person name="Haas B."/>
            <person name="Nusbaum C."/>
            <person name="Birren B."/>
        </authorList>
    </citation>
    <scope>NUCLEOTIDE SEQUENCE [LARGE SCALE GENOMIC DNA]</scope>
    <source>
        <strain evidence="4">R3-111a-1</strain>
    </source>
</reference>
<accession>J3NQ22</accession>
<evidence type="ECO:0000313" key="4">
    <source>
        <dbReference type="Proteomes" id="UP000006039"/>
    </source>
</evidence>
<dbReference type="VEuPathDB" id="FungiDB:GGTG_03380"/>
<organism evidence="2">
    <name type="scientific">Gaeumannomyces tritici (strain R3-111a-1)</name>
    <name type="common">Wheat and barley take-all root rot fungus</name>
    <name type="synonym">Gaeumannomyces graminis var. tritici</name>
    <dbReference type="NCBI Taxonomy" id="644352"/>
    <lineage>
        <taxon>Eukaryota</taxon>
        <taxon>Fungi</taxon>
        <taxon>Dikarya</taxon>
        <taxon>Ascomycota</taxon>
        <taxon>Pezizomycotina</taxon>
        <taxon>Sordariomycetes</taxon>
        <taxon>Sordariomycetidae</taxon>
        <taxon>Magnaporthales</taxon>
        <taxon>Magnaporthaceae</taxon>
        <taxon>Gaeumannomyces</taxon>
    </lineage>
</organism>
<feature type="region of interest" description="Disordered" evidence="1">
    <location>
        <begin position="1"/>
        <end position="40"/>
    </location>
</feature>
<evidence type="ECO:0000313" key="2">
    <source>
        <dbReference type="EMBL" id="EJT78278.1"/>
    </source>
</evidence>
<dbReference type="EnsemblFungi" id="EJT78278">
    <property type="protein sequence ID" value="EJT78278"/>
    <property type="gene ID" value="GGTG_03380"/>
</dbReference>
<keyword evidence="4" id="KW-1185">Reference proteome</keyword>
<reference evidence="2" key="2">
    <citation type="submission" date="2010-07" db="EMBL/GenBank/DDBJ databases">
        <authorList>
            <consortium name="The Broad Institute Genome Sequencing Platform"/>
            <consortium name="Broad Institute Genome Sequencing Center for Infectious Disease"/>
            <person name="Ma L.-J."/>
            <person name="Dead R."/>
            <person name="Young S."/>
            <person name="Zeng Q."/>
            <person name="Koehrsen M."/>
            <person name="Alvarado L."/>
            <person name="Berlin A."/>
            <person name="Chapman S.B."/>
            <person name="Chen Z."/>
            <person name="Freedman E."/>
            <person name="Gellesch M."/>
            <person name="Goldberg J."/>
            <person name="Griggs A."/>
            <person name="Gujja S."/>
            <person name="Heilman E.R."/>
            <person name="Heiman D."/>
            <person name="Hepburn T."/>
            <person name="Howarth C."/>
            <person name="Jen D."/>
            <person name="Larson L."/>
            <person name="Mehta T."/>
            <person name="Neiman D."/>
            <person name="Pearson M."/>
            <person name="Roberts A."/>
            <person name="Saif S."/>
            <person name="Shea T."/>
            <person name="Shenoy N."/>
            <person name="Sisk P."/>
            <person name="Stolte C."/>
            <person name="Sykes S."/>
            <person name="Walk T."/>
            <person name="White J."/>
            <person name="Yandava C."/>
            <person name="Haas B."/>
            <person name="Nusbaum C."/>
            <person name="Birren B."/>
        </authorList>
    </citation>
    <scope>NUCLEOTIDE SEQUENCE</scope>
    <source>
        <strain evidence="2">R3-111a-1</strain>
    </source>
</reference>
<reference evidence="2" key="3">
    <citation type="submission" date="2010-09" db="EMBL/GenBank/DDBJ databases">
        <title>Annotation of Gaeumannomyces graminis var. tritici R3-111a-1.</title>
        <authorList>
            <consortium name="The Broad Institute Genome Sequencing Platform"/>
            <person name="Ma L.-J."/>
            <person name="Dead R."/>
            <person name="Young S.K."/>
            <person name="Zeng Q."/>
            <person name="Gargeya S."/>
            <person name="Fitzgerald M."/>
            <person name="Haas B."/>
            <person name="Abouelleil A."/>
            <person name="Alvarado L."/>
            <person name="Arachchi H.M."/>
            <person name="Berlin A."/>
            <person name="Brown A."/>
            <person name="Chapman S.B."/>
            <person name="Chen Z."/>
            <person name="Dunbar C."/>
            <person name="Freedman E."/>
            <person name="Gearin G."/>
            <person name="Gellesch M."/>
            <person name="Goldberg J."/>
            <person name="Griggs A."/>
            <person name="Gujja S."/>
            <person name="Heiman D."/>
            <person name="Howarth C."/>
            <person name="Larson L."/>
            <person name="Lui A."/>
            <person name="MacDonald P.J.P."/>
            <person name="Mehta T."/>
            <person name="Montmayeur A."/>
            <person name="Murphy C."/>
            <person name="Neiman D."/>
            <person name="Pearson M."/>
            <person name="Priest M."/>
            <person name="Roberts A."/>
            <person name="Saif S."/>
            <person name="Shea T."/>
            <person name="Shenoy N."/>
            <person name="Sisk P."/>
            <person name="Stolte C."/>
            <person name="Sykes S."/>
            <person name="Yandava C."/>
            <person name="Wortman J."/>
            <person name="Nusbaum C."/>
            <person name="Birren B."/>
        </authorList>
    </citation>
    <scope>NUCLEOTIDE SEQUENCE</scope>
    <source>
        <strain evidence="2">R3-111a-1</strain>
    </source>
</reference>
<dbReference type="EMBL" id="GL385396">
    <property type="protein sequence ID" value="EJT78278.1"/>
    <property type="molecule type" value="Genomic_DNA"/>
</dbReference>
<protein>
    <submittedName>
        <fullName evidence="2 3">Uncharacterized protein</fullName>
    </submittedName>
</protein>
<dbReference type="HOGENOM" id="CLU_980185_0_0_1"/>